<dbReference type="AlphaFoldDB" id="A0A645C0B1"/>
<dbReference type="InterPro" id="IPR016181">
    <property type="entry name" value="Acyl_CoA_acyltransferase"/>
</dbReference>
<dbReference type="SUPFAM" id="SSF55729">
    <property type="entry name" value="Acyl-CoA N-acyltransferases (Nat)"/>
    <property type="match status" value="1"/>
</dbReference>
<gene>
    <name evidence="2" type="ORF">SDC9_115697</name>
</gene>
<feature type="domain" description="N-acetyltransferase" evidence="1">
    <location>
        <begin position="23"/>
        <end position="144"/>
    </location>
</feature>
<evidence type="ECO:0000313" key="2">
    <source>
        <dbReference type="EMBL" id="MPM68763.1"/>
    </source>
</evidence>
<dbReference type="Pfam" id="PF13302">
    <property type="entry name" value="Acetyltransf_3"/>
    <property type="match status" value="1"/>
</dbReference>
<dbReference type="InterPro" id="IPR000182">
    <property type="entry name" value="GNAT_dom"/>
</dbReference>
<dbReference type="Gene3D" id="3.40.630.30">
    <property type="match status" value="1"/>
</dbReference>
<dbReference type="InterPro" id="IPR051531">
    <property type="entry name" value="N-acetyltransferase"/>
</dbReference>
<evidence type="ECO:0000259" key="1">
    <source>
        <dbReference type="Pfam" id="PF13302"/>
    </source>
</evidence>
<sequence length="166" mass="19398">MLYYGGDKLMGELKYQPLDYSFADDLLHMWSDEEVIKYTNIKEPCTLAEVKDRISTLKNFDVFVVSNKDDMIGIIGCPCINKEKLQFGLFYQFCKSSWGKGYATKATEWLLEFMRAKYNQITLFADVVENNIASEKILQHFGFKFISQQHGFERNGVKMKIHNYKL</sequence>
<name>A0A645C0B1_9ZZZZ</name>
<organism evidence="2">
    <name type="scientific">bioreactor metagenome</name>
    <dbReference type="NCBI Taxonomy" id="1076179"/>
    <lineage>
        <taxon>unclassified sequences</taxon>
        <taxon>metagenomes</taxon>
        <taxon>ecological metagenomes</taxon>
    </lineage>
</organism>
<proteinExistence type="predicted"/>
<accession>A0A645C0B1</accession>
<protein>
    <recommendedName>
        <fullName evidence="1">N-acetyltransferase domain-containing protein</fullName>
    </recommendedName>
</protein>
<comment type="caution">
    <text evidence="2">The sequence shown here is derived from an EMBL/GenBank/DDBJ whole genome shotgun (WGS) entry which is preliminary data.</text>
</comment>
<dbReference type="PANTHER" id="PTHR43792:SF16">
    <property type="entry name" value="N-ACETYLTRANSFERASE DOMAIN-CONTAINING PROTEIN"/>
    <property type="match status" value="1"/>
</dbReference>
<dbReference type="GO" id="GO:0016747">
    <property type="term" value="F:acyltransferase activity, transferring groups other than amino-acyl groups"/>
    <property type="evidence" value="ECO:0007669"/>
    <property type="project" value="InterPro"/>
</dbReference>
<dbReference type="EMBL" id="VSSQ01022446">
    <property type="protein sequence ID" value="MPM68763.1"/>
    <property type="molecule type" value="Genomic_DNA"/>
</dbReference>
<reference evidence="2" key="1">
    <citation type="submission" date="2019-08" db="EMBL/GenBank/DDBJ databases">
        <authorList>
            <person name="Kucharzyk K."/>
            <person name="Murdoch R.W."/>
            <person name="Higgins S."/>
            <person name="Loffler F."/>
        </authorList>
    </citation>
    <scope>NUCLEOTIDE SEQUENCE</scope>
</reference>
<dbReference type="PANTHER" id="PTHR43792">
    <property type="entry name" value="GNAT FAMILY, PUTATIVE (AFU_ORTHOLOGUE AFUA_3G00765)-RELATED-RELATED"/>
    <property type="match status" value="1"/>
</dbReference>